<reference evidence="2" key="1">
    <citation type="submission" date="2017-12" db="EMBL/GenBank/DDBJ databases">
        <authorList>
            <consortium name="SysMetEx"/>
        </authorList>
    </citation>
    <scope>NUCLEOTIDE SEQUENCE</scope>
    <source>
        <strain evidence="2">Pb_238</strain>
    </source>
</reference>
<keyword evidence="1" id="KW-0812">Transmembrane</keyword>
<proteinExistence type="predicted"/>
<dbReference type="AlphaFoldDB" id="A0A2I2MJH6"/>
<feature type="transmembrane region" description="Helical" evidence="1">
    <location>
        <begin position="6"/>
        <end position="23"/>
    </location>
</feature>
<accession>A0A2I2MJH6</accession>
<dbReference type="EMBL" id="LT966316">
    <property type="protein sequence ID" value="SOU93473.1"/>
    <property type="molecule type" value="Genomic_DNA"/>
</dbReference>
<name>A0A2I2MJH6_9BACT</name>
<keyword evidence="1" id="KW-1133">Transmembrane helix</keyword>
<organism evidence="2">
    <name type="scientific">Leptospirillum ferriphilum</name>
    <dbReference type="NCBI Taxonomy" id="178606"/>
    <lineage>
        <taxon>Bacteria</taxon>
        <taxon>Pseudomonadati</taxon>
        <taxon>Nitrospirota</taxon>
        <taxon>Nitrospiria</taxon>
        <taxon>Nitrospirales</taxon>
        <taxon>Nitrospiraceae</taxon>
        <taxon>Leptospirillum</taxon>
    </lineage>
</organism>
<sequence length="29" mass="3235">MGDLHWVISLILGTIVASMLMLANKIKEH</sequence>
<keyword evidence="1" id="KW-0472">Membrane</keyword>
<evidence type="ECO:0000256" key="1">
    <source>
        <dbReference type="SAM" id="Phobius"/>
    </source>
</evidence>
<gene>
    <name evidence="2" type="ORF">LFTS_02124</name>
</gene>
<protein>
    <submittedName>
        <fullName evidence="2">Uncharacterized protein</fullName>
    </submittedName>
</protein>
<evidence type="ECO:0000313" key="2">
    <source>
        <dbReference type="EMBL" id="SOU93473.1"/>
    </source>
</evidence>